<feature type="compositionally biased region" description="Low complexity" evidence="12">
    <location>
        <begin position="1192"/>
        <end position="1205"/>
    </location>
</feature>
<dbReference type="PROSITE" id="PS50835">
    <property type="entry name" value="IG_LIKE"/>
    <property type="match status" value="8"/>
</dbReference>
<evidence type="ECO:0000256" key="11">
    <source>
        <dbReference type="ARBA" id="ARBA00023319"/>
    </source>
</evidence>
<dbReference type="Proteomes" id="UP000225706">
    <property type="component" value="Unassembled WGS sequence"/>
</dbReference>
<dbReference type="OrthoDB" id="5985519at2759"/>
<dbReference type="InterPro" id="IPR009138">
    <property type="entry name" value="Neural_cell_adh"/>
</dbReference>
<evidence type="ECO:0000259" key="14">
    <source>
        <dbReference type="PROSITE" id="PS50835"/>
    </source>
</evidence>
<gene>
    <name evidence="16" type="primary">HMCN1</name>
    <name evidence="16" type="ORF">AWC38_SpisGene11339</name>
</gene>
<dbReference type="FunFam" id="2.60.40.10:FF:000032">
    <property type="entry name" value="palladin isoform X1"/>
    <property type="match status" value="1"/>
</dbReference>
<dbReference type="PROSITE" id="PS50853">
    <property type="entry name" value="FN3"/>
    <property type="match status" value="3"/>
</dbReference>
<feature type="compositionally biased region" description="Basic and acidic residues" evidence="12">
    <location>
        <begin position="1367"/>
        <end position="1376"/>
    </location>
</feature>
<dbReference type="SUPFAM" id="SSF48726">
    <property type="entry name" value="Immunoglobulin"/>
    <property type="match status" value="8"/>
</dbReference>
<feature type="domain" description="Fibronectin type-III" evidence="15">
    <location>
        <begin position="1030"/>
        <end position="1121"/>
    </location>
</feature>
<feature type="domain" description="Fibronectin type-III" evidence="15">
    <location>
        <begin position="921"/>
        <end position="1025"/>
    </location>
</feature>
<dbReference type="InterPro" id="IPR013098">
    <property type="entry name" value="Ig_I-set"/>
</dbReference>
<evidence type="ECO:0000256" key="13">
    <source>
        <dbReference type="SAM" id="Phobius"/>
    </source>
</evidence>
<dbReference type="SMART" id="SM00409">
    <property type="entry name" value="IG"/>
    <property type="match status" value="8"/>
</dbReference>
<dbReference type="PANTHER" id="PTHR12231">
    <property type="entry name" value="CTX-RELATED TYPE I TRANSMEMBRANE PROTEIN"/>
    <property type="match status" value="1"/>
</dbReference>
<feature type="region of interest" description="Disordered" evidence="12">
    <location>
        <begin position="1182"/>
        <end position="1209"/>
    </location>
</feature>
<dbReference type="Pfam" id="PF13927">
    <property type="entry name" value="Ig_3"/>
    <property type="match status" value="4"/>
</dbReference>
<evidence type="ECO:0000256" key="6">
    <source>
        <dbReference type="ARBA" id="ARBA00022889"/>
    </source>
</evidence>
<dbReference type="GO" id="GO:0007399">
    <property type="term" value="P:nervous system development"/>
    <property type="evidence" value="ECO:0007669"/>
    <property type="project" value="UniProtKB-ARBA"/>
</dbReference>
<evidence type="ECO:0000256" key="10">
    <source>
        <dbReference type="ARBA" id="ARBA00023180"/>
    </source>
</evidence>
<keyword evidence="8 13" id="KW-0472">Membrane</keyword>
<keyword evidence="17" id="KW-1185">Reference proteome</keyword>
<dbReference type="GO" id="GO:0007155">
    <property type="term" value="P:cell adhesion"/>
    <property type="evidence" value="ECO:0007669"/>
    <property type="project" value="UniProtKB-KW"/>
</dbReference>
<feature type="region of interest" description="Disordered" evidence="12">
    <location>
        <begin position="900"/>
        <end position="919"/>
    </location>
</feature>
<keyword evidence="5" id="KW-0677">Repeat</keyword>
<dbReference type="CDD" id="cd00063">
    <property type="entry name" value="FN3"/>
    <property type="match status" value="3"/>
</dbReference>
<feature type="domain" description="Ig-like" evidence="14">
    <location>
        <begin position="9"/>
        <end position="95"/>
    </location>
</feature>
<dbReference type="EMBL" id="LSMT01000187">
    <property type="protein sequence ID" value="PFX24068.1"/>
    <property type="molecule type" value="Genomic_DNA"/>
</dbReference>
<accession>A0A2B4S687</accession>
<dbReference type="GO" id="GO:0005886">
    <property type="term" value="C:plasma membrane"/>
    <property type="evidence" value="ECO:0007669"/>
    <property type="project" value="UniProtKB-ARBA"/>
</dbReference>
<keyword evidence="2" id="KW-0433">Leucine-rich repeat</keyword>
<evidence type="ECO:0000313" key="16">
    <source>
        <dbReference type="EMBL" id="PFX24068.1"/>
    </source>
</evidence>
<reference evidence="17" key="1">
    <citation type="journal article" date="2017" name="bioRxiv">
        <title>Comparative analysis of the genomes of Stylophora pistillata and Acropora digitifera provides evidence for extensive differences between species of corals.</title>
        <authorList>
            <person name="Voolstra C.R."/>
            <person name="Li Y."/>
            <person name="Liew Y.J."/>
            <person name="Baumgarten S."/>
            <person name="Zoccola D."/>
            <person name="Flot J.-F."/>
            <person name="Tambutte S."/>
            <person name="Allemand D."/>
            <person name="Aranda M."/>
        </authorList>
    </citation>
    <scope>NUCLEOTIDE SEQUENCE [LARGE SCALE GENOMIC DNA]</scope>
</reference>
<dbReference type="InterPro" id="IPR036116">
    <property type="entry name" value="FN3_sf"/>
</dbReference>
<protein>
    <submittedName>
        <fullName evidence="16">Hemicentin-1</fullName>
    </submittedName>
</protein>
<dbReference type="InterPro" id="IPR003598">
    <property type="entry name" value="Ig_sub2"/>
</dbReference>
<sequence>MRKFIHAVLNFLKEPTSKSVVKRSTINFECQIDVPQPIYHWLKDGSNVTKGNISPSGSATSLQIDNLDFSDSGNYSCVATDKQSGETGTKSATLTVQGVPMVSISKTPSSSSTYVGQSALFHCEVVGYPKPTLTWKNSNDTTISSGGRFEVFSNGSLKINNLMKSDDGSLFICKAHNSYGSTSASATLIVNDLPIPPSFTTRPGNKTASEGDRVTFYCDANGIPPPSIMWSKLNGNIPADRRQEPSPGALRIVNLQHVDDGSYVCTAKNSKGNITALAFLRIRGFPRITRTPISKVVDEHSSVQFACVIEGNPAPHVEWTTPNGSIFTLQSQQSGSITVLSNNSLSVSIVTESDAGTYTCKAVNDVGERSASATLKVQTPPRFPEPMVNRTQNINSQLVVECGAYATPIPEYQWMFNGTIITTNRSLNLNYLSLDDQGFYTCVANNSFGSVSGKFYLEIQVPPNFVTSPRNQTIPKGQTATFSCQATGIPAPSVKWYKSQTPIINNEHFSVLSNGTLVVKIVSEQDSGWFTCGATNDAGTSERKAYLLVADSPVFTTVPNNVTVDERSSATLLCRARGPDEPVVTWMRENSGGTVTNVVPSATVQIHSNGDLTYSSVTNQNGGLHVCKACNTAGCASAEAYLIVLFAPRFIVPPNTVNALKGQSDTLECKPESIPPATITWIRNGVNLAGTGNQYRVDNVQPQDEGSYTCKARNSRGSTQQVVDLKIGVKTVRTSTAKAKITDFQKTPSQNSKTIMKCEVEGSPRPQVTWYLQSSKLPDLQKFPDYIVNANEELIVPDLSLVKNSFLCNCSNPLDTVARFARVPRAPSQPSVTSIMETSLEVTWTQSDPLDLVLQYTVQMKTVAGEWEQVNDTIIGSSVRVNNLIAFTAYSFRVKAKNGLGTSENSLSSQNVTTLEGAPSPPKDLKLHLTLENATVVYVSWVKPEDLNGYLSTILYRINYKPQNGNNSKDVFIQHNIVGSPQNFTLRELSPYTAYLVRVYAGRRRNDGIERWSGAVSKKITTLQLVPLTPPVDLVVQSNGAYQLMVKWKLPAYSILGYHIWYKESEGEVFDGKVVIPRMLDTVYLIKGLEPDTKYEVKARMYSNAGIGPFSELLIVKTDIDKFAVTSGQLSQSSGLKVAVVCVVLGFFILLIIIAFVCFKRRQTRRSRQSLQISNREDPSLKYVYHNRRTESTSQLSSSGDSEGSVDGRYNFAPADDEIDVGMFEGDRNSASFSQDLGSRNLVSAASNSRSENNLDDVVRLEEYRPRRSPNVSRVNSIYEEVTSSDGKGKDDGIVKLKQTTGREGLVDSSMGSAGVDNSAFSLSDFVENEAPPDWRPPPPPIHKNQPPVYAQVNKTRKTNPDSPVKGLDESAKNKPVESSPNTQATSTKDSVESLKNGPVNGKSDSEDTSDDDDETDWLPPPPRPSQLDNDWLRPLHHSGQTDHDREQSIQSANQLGDDRLRPLHRQNQLDDEWVRPLPPEIEALPGKRNRVASWAREDAEVSCDFDDLTKI</sequence>
<evidence type="ECO:0000256" key="4">
    <source>
        <dbReference type="ARBA" id="ARBA00022729"/>
    </source>
</evidence>
<dbReference type="CDD" id="cd00096">
    <property type="entry name" value="Ig"/>
    <property type="match status" value="2"/>
</dbReference>
<evidence type="ECO:0000256" key="3">
    <source>
        <dbReference type="ARBA" id="ARBA00022692"/>
    </source>
</evidence>
<keyword evidence="10" id="KW-0325">Glycoprotein</keyword>
<comment type="caution">
    <text evidence="16">The sequence shown here is derived from an EMBL/GenBank/DDBJ whole genome shotgun (WGS) entry which is preliminary data.</text>
</comment>
<dbReference type="InterPro" id="IPR003961">
    <property type="entry name" value="FN3_dom"/>
</dbReference>
<feature type="domain" description="Ig-like" evidence="14">
    <location>
        <begin position="100"/>
        <end position="189"/>
    </location>
</feature>
<evidence type="ECO:0000256" key="7">
    <source>
        <dbReference type="ARBA" id="ARBA00022989"/>
    </source>
</evidence>
<evidence type="ECO:0000256" key="9">
    <source>
        <dbReference type="ARBA" id="ARBA00023157"/>
    </source>
</evidence>
<dbReference type="InterPro" id="IPR051170">
    <property type="entry name" value="Neural/epithelial_adhesion"/>
</dbReference>
<feature type="domain" description="Ig-like" evidence="14">
    <location>
        <begin position="648"/>
        <end position="726"/>
    </location>
</feature>
<evidence type="ECO:0000256" key="8">
    <source>
        <dbReference type="ARBA" id="ARBA00023136"/>
    </source>
</evidence>
<keyword evidence="6" id="KW-0130">Cell adhesion</keyword>
<dbReference type="SUPFAM" id="SSF49265">
    <property type="entry name" value="Fibronectin type III"/>
    <property type="match status" value="2"/>
</dbReference>
<evidence type="ECO:0000256" key="2">
    <source>
        <dbReference type="ARBA" id="ARBA00022614"/>
    </source>
</evidence>
<keyword evidence="7 13" id="KW-1133">Transmembrane helix</keyword>
<feature type="domain" description="Ig-like" evidence="14">
    <location>
        <begin position="197"/>
        <end position="275"/>
    </location>
</feature>
<feature type="compositionally biased region" description="Polar residues" evidence="12">
    <location>
        <begin position="900"/>
        <end position="914"/>
    </location>
</feature>
<dbReference type="SMART" id="SM00408">
    <property type="entry name" value="IGc2"/>
    <property type="match status" value="9"/>
</dbReference>
<evidence type="ECO:0000256" key="12">
    <source>
        <dbReference type="SAM" id="MobiDB-lite"/>
    </source>
</evidence>
<dbReference type="SMART" id="SM00060">
    <property type="entry name" value="FN3"/>
    <property type="match status" value="3"/>
</dbReference>
<dbReference type="Pfam" id="PF00041">
    <property type="entry name" value="fn3"/>
    <property type="match status" value="3"/>
</dbReference>
<proteinExistence type="predicted"/>
<feature type="domain" description="Fibronectin type-III" evidence="15">
    <location>
        <begin position="826"/>
        <end position="917"/>
    </location>
</feature>
<dbReference type="InterPro" id="IPR007110">
    <property type="entry name" value="Ig-like_dom"/>
</dbReference>
<dbReference type="InterPro" id="IPR003599">
    <property type="entry name" value="Ig_sub"/>
</dbReference>
<feature type="compositionally biased region" description="Polar residues" evidence="12">
    <location>
        <begin position="1377"/>
        <end position="1389"/>
    </location>
</feature>
<dbReference type="InterPro" id="IPR013783">
    <property type="entry name" value="Ig-like_fold"/>
</dbReference>
<evidence type="ECO:0000256" key="5">
    <source>
        <dbReference type="ARBA" id="ARBA00022737"/>
    </source>
</evidence>
<keyword evidence="9" id="KW-1015">Disulfide bond</keyword>
<feature type="domain" description="Ig-like" evidence="14">
    <location>
        <begin position="463"/>
        <end position="548"/>
    </location>
</feature>
<dbReference type="PANTHER" id="PTHR12231:SF253">
    <property type="entry name" value="DPR-INTERACTING PROTEIN ETA, ISOFORM B-RELATED"/>
    <property type="match status" value="1"/>
</dbReference>
<evidence type="ECO:0000256" key="1">
    <source>
        <dbReference type="ARBA" id="ARBA00004167"/>
    </source>
</evidence>
<evidence type="ECO:0000259" key="15">
    <source>
        <dbReference type="PROSITE" id="PS50853"/>
    </source>
</evidence>
<dbReference type="Gene3D" id="2.60.40.10">
    <property type="entry name" value="Immunoglobulins"/>
    <property type="match status" value="12"/>
</dbReference>
<feature type="domain" description="Ig-like" evidence="14">
    <location>
        <begin position="381"/>
        <end position="452"/>
    </location>
</feature>
<dbReference type="InterPro" id="IPR036179">
    <property type="entry name" value="Ig-like_dom_sf"/>
</dbReference>
<organism evidence="16 17">
    <name type="scientific">Stylophora pistillata</name>
    <name type="common">Smooth cauliflower coral</name>
    <dbReference type="NCBI Taxonomy" id="50429"/>
    <lineage>
        <taxon>Eukaryota</taxon>
        <taxon>Metazoa</taxon>
        <taxon>Cnidaria</taxon>
        <taxon>Anthozoa</taxon>
        <taxon>Hexacorallia</taxon>
        <taxon>Scleractinia</taxon>
        <taxon>Astrocoeniina</taxon>
        <taxon>Pocilloporidae</taxon>
        <taxon>Stylophora</taxon>
    </lineage>
</organism>
<dbReference type="PRINTS" id="PR01838">
    <property type="entry name" value="NCAMFAMILY"/>
</dbReference>
<name>A0A2B4S687_STYPI</name>
<dbReference type="FunFam" id="2.60.40.10:FF:000076">
    <property type="entry name" value="Leucine-rich repeat and Ig domain-containing 4"/>
    <property type="match status" value="1"/>
</dbReference>
<feature type="compositionally biased region" description="Acidic residues" evidence="12">
    <location>
        <begin position="1407"/>
        <end position="1417"/>
    </location>
</feature>
<keyword evidence="11" id="KW-0393">Immunoglobulin domain</keyword>
<evidence type="ECO:0000313" key="17">
    <source>
        <dbReference type="Proteomes" id="UP000225706"/>
    </source>
</evidence>
<keyword evidence="4" id="KW-0732">Signal</keyword>
<dbReference type="Pfam" id="PF07679">
    <property type="entry name" value="I-set"/>
    <property type="match status" value="4"/>
</dbReference>
<feature type="domain" description="Ig-like" evidence="14">
    <location>
        <begin position="286"/>
        <end position="376"/>
    </location>
</feature>
<comment type="subcellular location">
    <subcellularLocation>
        <location evidence="1">Membrane</location>
        <topology evidence="1">Single-pass membrane protein</topology>
    </subcellularLocation>
</comment>
<keyword evidence="3 13" id="KW-0812">Transmembrane</keyword>
<dbReference type="FunFam" id="2.60.40.10:FF:000008">
    <property type="entry name" value="roundabout homolog 2 isoform X2"/>
    <property type="match status" value="1"/>
</dbReference>
<feature type="region of interest" description="Disordered" evidence="12">
    <location>
        <begin position="1328"/>
        <end position="1475"/>
    </location>
</feature>
<feature type="transmembrane region" description="Helical" evidence="13">
    <location>
        <begin position="1138"/>
        <end position="1159"/>
    </location>
</feature>
<feature type="domain" description="Ig-like" evidence="14">
    <location>
        <begin position="553"/>
        <end position="643"/>
    </location>
</feature>